<evidence type="ECO:0000313" key="3">
    <source>
        <dbReference type="Proteomes" id="UP000068026"/>
    </source>
</evidence>
<reference evidence="3" key="2">
    <citation type="submission" date="2016-01" db="EMBL/GenBank/DDBJ databases">
        <authorList>
            <person name="Poehlein A."/>
            <person name="Schlien K."/>
            <person name="Gottschalk G."/>
            <person name="Buckel W."/>
            <person name="Daniel R."/>
        </authorList>
    </citation>
    <scope>NUCLEOTIDE SEQUENCE [LARGE SCALE GENOMIC DNA]</scope>
    <source>
        <strain evidence="3">X2</strain>
    </source>
</reference>
<dbReference type="EMBL" id="FQUA01000001">
    <property type="protein sequence ID" value="SHE32196.1"/>
    <property type="molecule type" value="Genomic_DNA"/>
</dbReference>
<protein>
    <recommendedName>
        <fullName evidence="5">Cyclic nucleotide-binding domain-containing protein</fullName>
    </recommendedName>
</protein>
<accession>A0A0X8VEJ3</accession>
<evidence type="ECO:0000313" key="4">
    <source>
        <dbReference type="Proteomes" id="UP000184204"/>
    </source>
</evidence>
<dbReference type="SUPFAM" id="SSF51206">
    <property type="entry name" value="cAMP-binding domain-like"/>
    <property type="match status" value="1"/>
</dbReference>
<dbReference type="RefSeq" id="WP_066053497.1">
    <property type="nucleotide sequence ID" value="NZ_CP014223.1"/>
</dbReference>
<dbReference type="InterPro" id="IPR018490">
    <property type="entry name" value="cNMP-bd_dom_sf"/>
</dbReference>
<evidence type="ECO:0008006" key="5">
    <source>
        <dbReference type="Google" id="ProtNLM"/>
    </source>
</evidence>
<reference evidence="4" key="3">
    <citation type="submission" date="2016-11" db="EMBL/GenBank/DDBJ databases">
        <authorList>
            <person name="Jaros S."/>
            <person name="Januszkiewicz K."/>
            <person name="Wedrychowicz H."/>
        </authorList>
    </citation>
    <scope>NUCLEOTIDE SEQUENCE [LARGE SCALE GENOMIC DNA]</scope>
    <source>
        <strain evidence="4">DSM 1682</strain>
    </source>
</reference>
<name>A0A0X8VEJ3_ANAPI</name>
<dbReference type="AlphaFoldDB" id="A0A0X8VEJ3"/>
<gene>
    <name evidence="1" type="ORF">CPRO_30050</name>
    <name evidence="2" type="ORF">SAMN02745151_00383</name>
</gene>
<evidence type="ECO:0000313" key="1">
    <source>
        <dbReference type="EMBL" id="AMJ42534.1"/>
    </source>
</evidence>
<dbReference type="EMBL" id="CP014223">
    <property type="protein sequence ID" value="AMJ42534.1"/>
    <property type="molecule type" value="Genomic_DNA"/>
</dbReference>
<dbReference type="KEGG" id="cpro:CPRO_30050"/>
<dbReference type="OrthoDB" id="3176638at2"/>
<dbReference type="Proteomes" id="UP000068026">
    <property type="component" value="Chromosome"/>
</dbReference>
<proteinExistence type="predicted"/>
<dbReference type="Proteomes" id="UP000184204">
    <property type="component" value="Unassembled WGS sequence"/>
</dbReference>
<sequence>MNVKLDAIQALPIFRNITKEGLQTMVDCFCAEFISVKKGEPIKTEQNRTLCLIEGAVTGLKKGILSPAPTEENPYVSIEDSQLFTLDSHMLLYPCYGCCFFHAQLLQNMREDGVNLIALENA</sequence>
<keyword evidence="3" id="KW-1185">Reference proteome</keyword>
<reference evidence="2" key="4">
    <citation type="submission" date="2016-11" db="EMBL/GenBank/DDBJ databases">
        <authorList>
            <person name="Varghese N."/>
            <person name="Submissions S."/>
        </authorList>
    </citation>
    <scope>NUCLEOTIDE SEQUENCE</scope>
    <source>
        <strain evidence="2">DSM 1682</strain>
    </source>
</reference>
<reference evidence="1 3" key="1">
    <citation type="journal article" date="2016" name="Genome Announc.">
        <title>Complete Genome Sequence of the Amino Acid-Fermenting Clostridium propionicum X2 (DSM 1682).</title>
        <authorList>
            <person name="Poehlein A."/>
            <person name="Schlien K."/>
            <person name="Chowdhury N.P."/>
            <person name="Gottschalk G."/>
            <person name="Buckel W."/>
            <person name="Daniel R."/>
        </authorList>
    </citation>
    <scope>NUCLEOTIDE SEQUENCE [LARGE SCALE GENOMIC DNA]</scope>
    <source>
        <strain evidence="1 3">X2</strain>
    </source>
</reference>
<evidence type="ECO:0000313" key="2">
    <source>
        <dbReference type="EMBL" id="SHE32196.1"/>
    </source>
</evidence>
<organism evidence="2 4">
    <name type="scientific">Anaerotignum propionicum DSM 1682</name>
    <dbReference type="NCBI Taxonomy" id="991789"/>
    <lineage>
        <taxon>Bacteria</taxon>
        <taxon>Bacillati</taxon>
        <taxon>Bacillota</taxon>
        <taxon>Clostridia</taxon>
        <taxon>Lachnospirales</taxon>
        <taxon>Anaerotignaceae</taxon>
        <taxon>Anaerotignum</taxon>
    </lineage>
</organism>